<dbReference type="EMBL" id="VOBQ01000005">
    <property type="protein sequence ID" value="TWO71980.1"/>
    <property type="molecule type" value="Genomic_DNA"/>
</dbReference>
<dbReference type="AlphaFoldDB" id="A0A562ZTP5"/>
<feature type="region of interest" description="Disordered" evidence="1">
    <location>
        <begin position="1"/>
        <end position="69"/>
    </location>
</feature>
<feature type="compositionally biased region" description="Low complexity" evidence="1">
    <location>
        <begin position="43"/>
        <end position="59"/>
    </location>
</feature>
<accession>A0A562ZTP5</accession>
<proteinExistence type="predicted"/>
<sequence>MATAKKPAPRAPAKKNTTRKPATKPAATKTPVRGKAATDKVPAKAPAKPAPVVKTAAVPKADKPKKPKLVRDSFTIPKAEYVVLEELKQRAAKLGQPAKKSEVLRAGVKALAAMADEAFGAALRAVPAVKTGRPAKAD</sequence>
<evidence type="ECO:0000256" key="1">
    <source>
        <dbReference type="SAM" id="MobiDB-lite"/>
    </source>
</evidence>
<dbReference type="RefSeq" id="WP_145892540.1">
    <property type="nucleotide sequence ID" value="NZ_VOBQ01000005.1"/>
</dbReference>
<reference evidence="2 3" key="1">
    <citation type="submission" date="2019-07" db="EMBL/GenBank/DDBJ databases">
        <title>Caenimonas sedimenti sp. nov., isolated from activated sludge.</title>
        <authorList>
            <person name="Xu J."/>
        </authorList>
    </citation>
    <scope>NUCLEOTIDE SEQUENCE [LARGE SCALE GENOMIC DNA]</scope>
    <source>
        <strain evidence="2 3">HX-9-20</strain>
    </source>
</reference>
<protein>
    <submittedName>
        <fullName evidence="2">Uncharacterized protein</fullName>
    </submittedName>
</protein>
<organism evidence="2 3">
    <name type="scientific">Caenimonas sedimenti</name>
    <dbReference type="NCBI Taxonomy" id="2596921"/>
    <lineage>
        <taxon>Bacteria</taxon>
        <taxon>Pseudomonadati</taxon>
        <taxon>Pseudomonadota</taxon>
        <taxon>Betaproteobacteria</taxon>
        <taxon>Burkholderiales</taxon>
        <taxon>Comamonadaceae</taxon>
        <taxon>Caenimonas</taxon>
    </lineage>
</organism>
<comment type="caution">
    <text evidence="2">The sequence shown here is derived from an EMBL/GenBank/DDBJ whole genome shotgun (WGS) entry which is preliminary data.</text>
</comment>
<evidence type="ECO:0000313" key="2">
    <source>
        <dbReference type="EMBL" id="TWO71980.1"/>
    </source>
</evidence>
<name>A0A562ZTP5_9BURK</name>
<dbReference type="OrthoDB" id="9182647at2"/>
<evidence type="ECO:0000313" key="3">
    <source>
        <dbReference type="Proteomes" id="UP000318199"/>
    </source>
</evidence>
<keyword evidence="3" id="KW-1185">Reference proteome</keyword>
<dbReference type="Proteomes" id="UP000318199">
    <property type="component" value="Unassembled WGS sequence"/>
</dbReference>
<gene>
    <name evidence="2" type="ORF">FN976_08325</name>
</gene>
<feature type="compositionally biased region" description="Basic residues" evidence="1">
    <location>
        <begin position="12"/>
        <end position="22"/>
    </location>
</feature>